<dbReference type="Gene3D" id="6.10.140.2220">
    <property type="match status" value="1"/>
</dbReference>
<feature type="compositionally biased region" description="Polar residues" evidence="5">
    <location>
        <begin position="1"/>
        <end position="16"/>
    </location>
</feature>
<feature type="domain" description="MYND-type" evidence="6">
    <location>
        <begin position="306"/>
        <end position="340"/>
    </location>
</feature>
<evidence type="ECO:0000256" key="2">
    <source>
        <dbReference type="ARBA" id="ARBA00022771"/>
    </source>
</evidence>
<comment type="caution">
    <text evidence="7">The sequence shown here is derived from an EMBL/GenBank/DDBJ whole genome shotgun (WGS) entry which is preliminary data.</text>
</comment>
<keyword evidence="2 4" id="KW-0863">Zinc-finger</keyword>
<evidence type="ECO:0000259" key="6">
    <source>
        <dbReference type="PROSITE" id="PS50865"/>
    </source>
</evidence>
<keyword evidence="8" id="KW-1185">Reference proteome</keyword>
<evidence type="ECO:0000256" key="4">
    <source>
        <dbReference type="PROSITE-ProRule" id="PRU00134"/>
    </source>
</evidence>
<proteinExistence type="predicted"/>
<accession>A0AAW0Y918</accession>
<name>A0AAW0Y918_CHEQU</name>
<dbReference type="PROSITE" id="PS50865">
    <property type="entry name" value="ZF_MYND_2"/>
    <property type="match status" value="1"/>
</dbReference>
<evidence type="ECO:0000313" key="7">
    <source>
        <dbReference type="EMBL" id="KAK8753107.1"/>
    </source>
</evidence>
<organism evidence="7 8">
    <name type="scientific">Cherax quadricarinatus</name>
    <name type="common">Australian red claw crayfish</name>
    <dbReference type="NCBI Taxonomy" id="27406"/>
    <lineage>
        <taxon>Eukaryota</taxon>
        <taxon>Metazoa</taxon>
        <taxon>Ecdysozoa</taxon>
        <taxon>Arthropoda</taxon>
        <taxon>Crustacea</taxon>
        <taxon>Multicrustacea</taxon>
        <taxon>Malacostraca</taxon>
        <taxon>Eumalacostraca</taxon>
        <taxon>Eucarida</taxon>
        <taxon>Decapoda</taxon>
        <taxon>Pleocyemata</taxon>
        <taxon>Astacidea</taxon>
        <taxon>Parastacoidea</taxon>
        <taxon>Parastacidae</taxon>
        <taxon>Cherax</taxon>
    </lineage>
</organism>
<dbReference type="Pfam" id="PF01753">
    <property type="entry name" value="zf-MYND"/>
    <property type="match status" value="1"/>
</dbReference>
<feature type="non-terminal residue" evidence="7">
    <location>
        <position position="1"/>
    </location>
</feature>
<sequence length="346" mass="37504">SNSGIILQSMPVSSNRPGRPKKLDINTRDTASVSFSGMVLQPQNQPPIQVQSSSATIWPSGTITAQPVSSLAPVAPSLVVTNVIQPQQQVFGLCAIQSVNPRKSPPSYSEHQLRAAGLPHNQGVDFIKQANASRLRMVSAGNQPQQLQVITTQSNQHDIPVSLQQQPQSQQVTVQLQAQQTDNPALKQFMQQNHMQQLLLHQQKPVQQHSNTTRQATSVPVSKAGHQSHLLVNTIPVPTSGAAMARFAHAAQSPSSVVSRLSKHGDQPQTANILALRMQPQSQLASNHPKTSLLLPAEPTLTSRSCFLCGVTGEFTCCNSIVYCSQSCQINDWSRHQSECTHVDNS</sequence>
<evidence type="ECO:0000256" key="3">
    <source>
        <dbReference type="ARBA" id="ARBA00022833"/>
    </source>
</evidence>
<feature type="region of interest" description="Disordered" evidence="5">
    <location>
        <begin position="1"/>
        <end position="24"/>
    </location>
</feature>
<dbReference type="SUPFAM" id="SSF144232">
    <property type="entry name" value="HIT/MYND zinc finger-like"/>
    <property type="match status" value="1"/>
</dbReference>
<evidence type="ECO:0000313" key="8">
    <source>
        <dbReference type="Proteomes" id="UP001445076"/>
    </source>
</evidence>
<evidence type="ECO:0000256" key="5">
    <source>
        <dbReference type="SAM" id="MobiDB-lite"/>
    </source>
</evidence>
<gene>
    <name evidence="7" type="ORF">OTU49_002541</name>
</gene>
<dbReference type="Proteomes" id="UP001445076">
    <property type="component" value="Unassembled WGS sequence"/>
</dbReference>
<dbReference type="InterPro" id="IPR002893">
    <property type="entry name" value="Znf_MYND"/>
</dbReference>
<reference evidence="7 8" key="1">
    <citation type="journal article" date="2024" name="BMC Genomics">
        <title>Genome assembly of redclaw crayfish (Cherax quadricarinatus) provides insights into its immune adaptation and hypoxia tolerance.</title>
        <authorList>
            <person name="Liu Z."/>
            <person name="Zheng J."/>
            <person name="Li H."/>
            <person name="Fang K."/>
            <person name="Wang S."/>
            <person name="He J."/>
            <person name="Zhou D."/>
            <person name="Weng S."/>
            <person name="Chi M."/>
            <person name="Gu Z."/>
            <person name="He J."/>
            <person name="Li F."/>
            <person name="Wang M."/>
        </authorList>
    </citation>
    <scope>NUCLEOTIDE SEQUENCE [LARGE SCALE GENOMIC DNA]</scope>
    <source>
        <strain evidence="7">ZL_2023a</strain>
    </source>
</reference>
<dbReference type="PROSITE" id="PS01360">
    <property type="entry name" value="ZF_MYND_1"/>
    <property type="match status" value="1"/>
</dbReference>
<dbReference type="AlphaFoldDB" id="A0AAW0Y918"/>
<evidence type="ECO:0000256" key="1">
    <source>
        <dbReference type="ARBA" id="ARBA00022723"/>
    </source>
</evidence>
<keyword evidence="1" id="KW-0479">Metal-binding</keyword>
<dbReference type="EMBL" id="JARKIK010000003">
    <property type="protein sequence ID" value="KAK8753107.1"/>
    <property type="molecule type" value="Genomic_DNA"/>
</dbReference>
<protein>
    <recommendedName>
        <fullName evidence="6">MYND-type domain-containing protein</fullName>
    </recommendedName>
</protein>
<keyword evidence="3" id="KW-0862">Zinc</keyword>
<dbReference type="GO" id="GO:0008270">
    <property type="term" value="F:zinc ion binding"/>
    <property type="evidence" value="ECO:0007669"/>
    <property type="project" value="UniProtKB-KW"/>
</dbReference>